<dbReference type="PANTHER" id="PTHR10825">
    <property type="entry name" value="RING FINGER DOMAIN-CONTAINING, POLYCOMB GROUP COMPONENT"/>
    <property type="match status" value="1"/>
</dbReference>
<evidence type="ECO:0000256" key="6">
    <source>
        <dbReference type="PROSITE-ProRule" id="PRU00175"/>
    </source>
</evidence>
<feature type="compositionally biased region" description="Polar residues" evidence="7">
    <location>
        <begin position="1240"/>
        <end position="1254"/>
    </location>
</feature>
<dbReference type="Gene3D" id="3.10.20.90">
    <property type="entry name" value="Phosphatidylinositol 3-kinase Catalytic Subunit, Chain A, domain 1"/>
    <property type="match status" value="1"/>
</dbReference>
<feature type="region of interest" description="Disordered" evidence="7">
    <location>
        <begin position="583"/>
        <end position="675"/>
    </location>
</feature>
<evidence type="ECO:0000313" key="10">
    <source>
        <dbReference type="Proteomes" id="UP000283509"/>
    </source>
</evidence>
<dbReference type="InterPro" id="IPR017907">
    <property type="entry name" value="Znf_RING_CS"/>
</dbReference>
<dbReference type="EMBL" id="QCYY01001002">
    <property type="protein sequence ID" value="ROT81203.1"/>
    <property type="molecule type" value="Genomic_DNA"/>
</dbReference>
<keyword evidence="3 6" id="KW-0863">Zinc-finger</keyword>
<keyword evidence="10" id="KW-1185">Reference proteome</keyword>
<feature type="domain" description="RING-type" evidence="8">
    <location>
        <begin position="18"/>
        <end position="57"/>
    </location>
</feature>
<dbReference type="PROSITE" id="PS50089">
    <property type="entry name" value="ZF_RING_2"/>
    <property type="match status" value="1"/>
</dbReference>
<sequence>MSGLRRLRVAELHPNLLCILCGGYYVDATTIVECLHSFCKTCIVRYLESSKFCPICDVQVHKTKPLLSIRPDKTLQDIVYKLVPGLYQNEMCRRREFYTGHPETQPMSQEDGGSDVGRWYILPDDPVSLALCPAPPILSPTPPSHPNNHGCLTDGTGVTRGEAMPRLSEVTKVRGSHMRYLQCPAGVSVAQLKRLLRAKFGVGPSHPMALLTGSSDDPLNDTLTLVDVAYITSWQRTEPLQLLYRIYERASKKIKLDPDTFCKDSGSLSEDMPKLEPNVGTDVASITCGSSDSAGNLTDFRCAPLLQAVGVLGYPLPLKSEPPPEAPAPLSYVDMASEVALQNEGPRLNAAVKQEDALTAKPMEMLASEKESPLQGVTNSVSEMIQGNSEVSGNDASKGHSMLHPSDSVGGGALVTYTPGFPAPSNGVNVEIAFVPAEMACVAPAAVPCAIVPSEGCIPVSENCISEGVEVPVGASNSNTQTQKHANGSVGGAGVPNIWGGLGPKKETEAGTSDTEACELLSKIESGSLGEDFPVKDVVRDQKSSSDSSAESKKMKLKEAQRAGEEKCPVSNEKVNVDCAREAGEKRISPSQEAVPDFNHKGLSGANKDAREARSCDKLRIDGSAEVGPKVKPATETREKASDRRSSDVRRSVEQQQPNSVKENSGNGKDSRSSHIPASLTAASLANLNKPHLKAGTSKAQIEEDTKTKEKPSNNGLNTKREGKQESAAKAPVGGCRKSSQPYGYKTLKTPPKSWNPTISRELLVAGKSAINKGNHEAPRTNKIFKVRNAPRFLGNPNTGVRPLYSGTNESNSCMKRTLMSKLDPKVAGPMTVTANNDVSVSSYMSATSGTTSCVSSVQSLASSPAQVTASPGAALMVTATTSQVTSCAPQSNSCTTVVGSQSGGSEADNTVVTSTKASSTLPASIASGTKESTNQSSKVCFNTNSLAENKSESKATHHNSGKTVTNNKPPSNINNSANKSEKKAQQISHSNNSKPEVSVESGTTKADVKVNSSSAVIPTRTTITHPVSNAPVMMQQKTGASTSITTCITQVKPATVNSLTISNTVHQPQQHLAMAAPALGVGIIPSCGVTFPAAIGNLPLPCHTSSSISYPTYPYIYQGAEPISLIPPHPSASFIPTFPTCLPHRPALGSRGIGGAKIMPELSLQQSLLPVLPLVSQVSPQTLSPRPMTPPSPRTPTSSQSPRPYPAQSPRQSSTNQSRPVTPQSPKQCQVGKAEMQPGKNNGTPSMAGTQSMKMGNIPVQTTQPIWPGNCPKQVTGPGQVFASTQPSPQSPGPPPSTIAAMNTSLRLNASVQTSSSHTLITPKTQWSSVNSSKPVVPQSSKALMISLPGLSNAHGVQTTISDTNRPHTPQSPKSPRPQTPQSPRLSSSAQCTVPQGVAKLTSAVESPRPHTPHSRCLPNLPRSPSQAKNGGNKEKAHPSEGQPGNKRNEGVAIEAVVSSSPNPPVITPSITLAPAGTTVTSGAVTPSLANSLGNKFILPQGAQMALPLPTSFASLYLEGVTNALVSLNSYSYRKANWLLHSFPNQSFKFSVQKGLSRVSQMLYQSHWPVQECLQTCQV</sequence>
<feature type="compositionally biased region" description="Polar residues" evidence="7">
    <location>
        <begin position="1356"/>
        <end position="1373"/>
    </location>
</feature>
<comment type="subcellular location">
    <subcellularLocation>
        <location evidence="1">Nucleus</location>
    </subcellularLocation>
</comment>
<feature type="compositionally biased region" description="Basic and acidic residues" evidence="7">
    <location>
        <begin position="633"/>
        <end position="653"/>
    </location>
</feature>
<feature type="compositionally biased region" description="Basic and acidic residues" evidence="7">
    <location>
        <begin position="701"/>
        <end position="712"/>
    </location>
</feature>
<feature type="region of interest" description="Disordered" evidence="7">
    <location>
        <begin position="1315"/>
        <end position="1336"/>
    </location>
</feature>
<feature type="region of interest" description="Disordered" evidence="7">
    <location>
        <begin position="1273"/>
        <end position="1302"/>
    </location>
</feature>
<dbReference type="FunFam" id="3.30.40.10:FF:000033">
    <property type="entry name" value="Polycomb group RING finger protein 3"/>
    <property type="match status" value="1"/>
</dbReference>
<accession>A0A3R7PYN8</accession>
<feature type="compositionally biased region" description="Polar residues" evidence="7">
    <location>
        <begin position="962"/>
        <end position="979"/>
    </location>
</feature>
<dbReference type="InterPro" id="IPR001841">
    <property type="entry name" value="Znf_RING"/>
</dbReference>
<feature type="region of interest" description="Disordered" evidence="7">
    <location>
        <begin position="949"/>
        <end position="1008"/>
    </location>
</feature>
<feature type="compositionally biased region" description="Polar residues" evidence="7">
    <location>
        <begin position="1210"/>
        <end position="1229"/>
    </location>
</feature>
<reference evidence="9 10" key="2">
    <citation type="submission" date="2019-01" db="EMBL/GenBank/DDBJ databases">
        <title>The decoding of complex shrimp genome reveals the adaptation for benthos swimmer, frequently molting mechanism and breeding impact on genome.</title>
        <authorList>
            <person name="Sun Y."/>
            <person name="Gao Y."/>
            <person name="Yu Y."/>
        </authorList>
    </citation>
    <scope>NUCLEOTIDE SEQUENCE [LARGE SCALE GENOMIC DNA]</scope>
    <source>
        <tissue evidence="9">Muscle</tissue>
    </source>
</reference>
<evidence type="ECO:0000256" key="3">
    <source>
        <dbReference type="ARBA" id="ARBA00022771"/>
    </source>
</evidence>
<dbReference type="GO" id="GO:0035102">
    <property type="term" value="C:PRC1 complex"/>
    <property type="evidence" value="ECO:0007669"/>
    <property type="project" value="TreeGrafter"/>
</dbReference>
<dbReference type="Gene3D" id="3.30.40.10">
    <property type="entry name" value="Zinc/RING finger domain, C3HC4 (zinc finger)"/>
    <property type="match status" value="1"/>
</dbReference>
<keyword evidence="4" id="KW-0862">Zinc</keyword>
<proteinExistence type="predicted"/>
<evidence type="ECO:0000256" key="4">
    <source>
        <dbReference type="ARBA" id="ARBA00022833"/>
    </source>
</evidence>
<dbReference type="SUPFAM" id="SSF57850">
    <property type="entry name" value="RING/U-box"/>
    <property type="match status" value="1"/>
</dbReference>
<feature type="compositionally biased region" description="Polar residues" evidence="7">
    <location>
        <begin position="654"/>
        <end position="668"/>
    </location>
</feature>
<dbReference type="Pfam" id="PF13923">
    <property type="entry name" value="zf-C3HC4_2"/>
    <property type="match status" value="1"/>
</dbReference>
<dbReference type="STRING" id="6689.A0A3R7PYN8"/>
<feature type="region of interest" description="Disordered" evidence="7">
    <location>
        <begin position="692"/>
        <end position="754"/>
    </location>
</feature>
<dbReference type="GO" id="GO:0000122">
    <property type="term" value="P:negative regulation of transcription by RNA polymerase II"/>
    <property type="evidence" value="ECO:0007669"/>
    <property type="project" value="TreeGrafter"/>
</dbReference>
<evidence type="ECO:0000256" key="2">
    <source>
        <dbReference type="ARBA" id="ARBA00022723"/>
    </source>
</evidence>
<feature type="region of interest" description="Disordered" evidence="7">
    <location>
        <begin position="1355"/>
        <end position="1449"/>
    </location>
</feature>
<evidence type="ECO:0000259" key="8">
    <source>
        <dbReference type="PROSITE" id="PS50089"/>
    </source>
</evidence>
<dbReference type="OrthoDB" id="1305878at2759"/>
<keyword evidence="2" id="KW-0479">Metal-binding</keyword>
<dbReference type="GO" id="GO:0008270">
    <property type="term" value="F:zinc ion binding"/>
    <property type="evidence" value="ECO:0007669"/>
    <property type="project" value="UniProtKB-KW"/>
</dbReference>
<feature type="region of interest" description="Disordered" evidence="7">
    <location>
        <begin position="533"/>
        <end position="570"/>
    </location>
</feature>
<feature type="region of interest" description="Disordered" evidence="7">
    <location>
        <begin position="890"/>
        <end position="922"/>
    </location>
</feature>
<feature type="region of interest" description="Disordered" evidence="7">
    <location>
        <begin position="1181"/>
        <end position="1254"/>
    </location>
</feature>
<dbReference type="Pfam" id="PF16207">
    <property type="entry name" value="RAWUL"/>
    <property type="match status" value="1"/>
</dbReference>
<evidence type="ECO:0000313" key="9">
    <source>
        <dbReference type="EMBL" id="ROT81203.1"/>
    </source>
</evidence>
<reference evidence="9 10" key="1">
    <citation type="submission" date="2018-04" db="EMBL/GenBank/DDBJ databases">
        <authorList>
            <person name="Zhang X."/>
            <person name="Yuan J."/>
            <person name="Li F."/>
            <person name="Xiang J."/>
        </authorList>
    </citation>
    <scope>NUCLEOTIDE SEQUENCE [LARGE SCALE GENOMIC DNA]</scope>
    <source>
        <tissue evidence="9">Muscle</tissue>
    </source>
</reference>
<dbReference type="InterPro" id="IPR013083">
    <property type="entry name" value="Znf_RING/FYVE/PHD"/>
</dbReference>
<dbReference type="PANTHER" id="PTHR10825:SF29">
    <property type="entry name" value="POLYCOMB GROUP RING FINGER PROTEIN 1"/>
    <property type="match status" value="1"/>
</dbReference>
<dbReference type="GO" id="GO:1990841">
    <property type="term" value="F:promoter-specific chromatin binding"/>
    <property type="evidence" value="ECO:0007669"/>
    <property type="project" value="TreeGrafter"/>
</dbReference>
<keyword evidence="5" id="KW-0539">Nucleus</keyword>
<dbReference type="InterPro" id="IPR032443">
    <property type="entry name" value="RAWUL"/>
</dbReference>
<dbReference type="Proteomes" id="UP000283509">
    <property type="component" value="Unassembled WGS sequence"/>
</dbReference>
<evidence type="ECO:0000256" key="5">
    <source>
        <dbReference type="ARBA" id="ARBA00023242"/>
    </source>
</evidence>
<name>A0A3R7PYN8_PENVA</name>
<evidence type="ECO:0000256" key="1">
    <source>
        <dbReference type="ARBA" id="ARBA00004123"/>
    </source>
</evidence>
<feature type="compositionally biased region" description="Polar residues" evidence="7">
    <location>
        <begin position="1383"/>
        <end position="1395"/>
    </location>
</feature>
<feature type="compositionally biased region" description="Basic and acidic residues" evidence="7">
    <location>
        <begin position="608"/>
        <end position="623"/>
    </location>
</feature>
<organism evidence="9 10">
    <name type="scientific">Penaeus vannamei</name>
    <name type="common">Whiteleg shrimp</name>
    <name type="synonym">Litopenaeus vannamei</name>
    <dbReference type="NCBI Taxonomy" id="6689"/>
    <lineage>
        <taxon>Eukaryota</taxon>
        <taxon>Metazoa</taxon>
        <taxon>Ecdysozoa</taxon>
        <taxon>Arthropoda</taxon>
        <taxon>Crustacea</taxon>
        <taxon>Multicrustacea</taxon>
        <taxon>Malacostraca</taxon>
        <taxon>Eumalacostraca</taxon>
        <taxon>Eucarida</taxon>
        <taxon>Decapoda</taxon>
        <taxon>Dendrobranchiata</taxon>
        <taxon>Penaeoidea</taxon>
        <taxon>Penaeidae</taxon>
        <taxon>Penaeus</taxon>
    </lineage>
</organism>
<protein>
    <recommendedName>
        <fullName evidence="8">RING-type domain-containing protein</fullName>
    </recommendedName>
</protein>
<dbReference type="PROSITE" id="PS00518">
    <property type="entry name" value="ZF_RING_1"/>
    <property type="match status" value="1"/>
</dbReference>
<evidence type="ECO:0000256" key="7">
    <source>
        <dbReference type="SAM" id="MobiDB-lite"/>
    </source>
</evidence>
<gene>
    <name evidence="9" type="ORF">C7M84_000029</name>
</gene>
<feature type="compositionally biased region" description="Basic and acidic residues" evidence="7">
    <location>
        <begin position="533"/>
        <end position="568"/>
    </location>
</feature>
<dbReference type="SMART" id="SM00184">
    <property type="entry name" value="RING"/>
    <property type="match status" value="1"/>
</dbReference>
<comment type="caution">
    <text evidence="9">The sequence shown here is derived from an EMBL/GenBank/DDBJ whole genome shotgun (WGS) entry which is preliminary data.</text>
</comment>
<feature type="compositionally biased region" description="Polar residues" evidence="7">
    <location>
        <begin position="986"/>
        <end position="1008"/>
    </location>
</feature>